<sequence length="177" mass="20150">MRKIVYYVACSVDGYISGPDDDISGFRQEGSGVEKYLNDLKEFDTVIMGRNTYEFGYQYGLKPGQPAYPHMRHYIFSESLQLEKPSDKVTVCIPDIATVRSLKEESGSDIYLCGGGVFAGWLLENEMIDTLKIKLNPFIQGSGIKLFADTQKVYQLILKNQEQYDHGLQIITYEVKY</sequence>
<comment type="caution">
    <text evidence="2">The sequence shown here is derived from an EMBL/GenBank/DDBJ whole genome shotgun (WGS) entry which is preliminary data.</text>
</comment>
<evidence type="ECO:0000313" key="2">
    <source>
        <dbReference type="EMBL" id="MEN7547586.1"/>
    </source>
</evidence>
<dbReference type="SUPFAM" id="SSF53597">
    <property type="entry name" value="Dihydrofolate reductase-like"/>
    <property type="match status" value="1"/>
</dbReference>
<dbReference type="GO" id="GO:0009231">
    <property type="term" value="P:riboflavin biosynthetic process"/>
    <property type="evidence" value="ECO:0007669"/>
    <property type="project" value="InterPro"/>
</dbReference>
<evidence type="ECO:0000313" key="3">
    <source>
        <dbReference type="Proteomes" id="UP001403385"/>
    </source>
</evidence>
<dbReference type="Proteomes" id="UP001403385">
    <property type="component" value="Unassembled WGS sequence"/>
</dbReference>
<dbReference type="RefSeq" id="WP_346820373.1">
    <property type="nucleotide sequence ID" value="NZ_JBDKWZ010000003.1"/>
</dbReference>
<accession>A0AAW9S9K2</accession>
<organism evidence="2 3">
    <name type="scientific">Rapidithrix thailandica</name>
    <dbReference type="NCBI Taxonomy" id="413964"/>
    <lineage>
        <taxon>Bacteria</taxon>
        <taxon>Pseudomonadati</taxon>
        <taxon>Bacteroidota</taxon>
        <taxon>Cytophagia</taxon>
        <taxon>Cytophagales</taxon>
        <taxon>Flammeovirgaceae</taxon>
        <taxon>Rapidithrix</taxon>
    </lineage>
</organism>
<dbReference type="GO" id="GO:0008703">
    <property type="term" value="F:5-amino-6-(5-phosphoribosylamino)uracil reductase activity"/>
    <property type="evidence" value="ECO:0007669"/>
    <property type="project" value="InterPro"/>
</dbReference>
<gene>
    <name evidence="2" type="ORF">AAG747_06695</name>
</gene>
<protein>
    <submittedName>
        <fullName evidence="2">Dihydrofolate reductase family protein</fullName>
    </submittedName>
</protein>
<dbReference type="Gene3D" id="3.40.430.10">
    <property type="entry name" value="Dihydrofolate Reductase, subunit A"/>
    <property type="match status" value="1"/>
</dbReference>
<dbReference type="AlphaFoldDB" id="A0AAW9S9K2"/>
<dbReference type="InterPro" id="IPR002734">
    <property type="entry name" value="RibDG_C"/>
</dbReference>
<reference evidence="2 3" key="1">
    <citation type="submission" date="2024-04" db="EMBL/GenBank/DDBJ databases">
        <title>Novel genus in family Flammeovirgaceae.</title>
        <authorList>
            <person name="Nguyen T.H."/>
            <person name="Vuong T.Q."/>
            <person name="Le H."/>
            <person name="Kim S.-G."/>
        </authorList>
    </citation>
    <scope>NUCLEOTIDE SEQUENCE [LARGE SCALE GENOMIC DNA]</scope>
    <source>
        <strain evidence="2 3">JCM 23209</strain>
    </source>
</reference>
<proteinExistence type="predicted"/>
<dbReference type="PANTHER" id="PTHR38011">
    <property type="entry name" value="DIHYDROFOLATE REDUCTASE FAMILY PROTEIN (AFU_ORTHOLOGUE AFUA_8G06820)"/>
    <property type="match status" value="1"/>
</dbReference>
<name>A0AAW9S9K2_9BACT</name>
<feature type="domain" description="Bacterial bifunctional deaminase-reductase C-terminal" evidence="1">
    <location>
        <begin position="2"/>
        <end position="169"/>
    </location>
</feature>
<dbReference type="Pfam" id="PF01872">
    <property type="entry name" value="RibD_C"/>
    <property type="match status" value="1"/>
</dbReference>
<evidence type="ECO:0000259" key="1">
    <source>
        <dbReference type="Pfam" id="PF01872"/>
    </source>
</evidence>
<keyword evidence="3" id="KW-1185">Reference proteome</keyword>
<dbReference type="PANTHER" id="PTHR38011:SF11">
    <property type="entry name" value="2,5-DIAMINO-6-RIBOSYLAMINO-4(3H)-PYRIMIDINONE 5'-PHOSPHATE REDUCTASE"/>
    <property type="match status" value="1"/>
</dbReference>
<dbReference type="InterPro" id="IPR024072">
    <property type="entry name" value="DHFR-like_dom_sf"/>
</dbReference>
<dbReference type="InterPro" id="IPR050765">
    <property type="entry name" value="Riboflavin_Biosynth_HTPR"/>
</dbReference>
<dbReference type="EMBL" id="JBDKWZ010000003">
    <property type="protein sequence ID" value="MEN7547586.1"/>
    <property type="molecule type" value="Genomic_DNA"/>
</dbReference>